<gene>
    <name evidence="5" type="ORF">HFQ13_13415</name>
</gene>
<dbReference type="PANTHER" id="PTHR36511">
    <property type="entry name" value="MERR FAMILY BACTERIAL REGULATORY PROTEIN"/>
    <property type="match status" value="1"/>
</dbReference>
<dbReference type="InterPro" id="IPR001387">
    <property type="entry name" value="Cro/C1-type_HTH"/>
</dbReference>
<keyword evidence="3" id="KW-0804">Transcription</keyword>
<evidence type="ECO:0000313" key="6">
    <source>
        <dbReference type="Proteomes" id="UP001197378"/>
    </source>
</evidence>
<dbReference type="InterPro" id="IPR010982">
    <property type="entry name" value="Lambda_DNA-bd_dom_sf"/>
</dbReference>
<evidence type="ECO:0000256" key="2">
    <source>
        <dbReference type="ARBA" id="ARBA00023125"/>
    </source>
</evidence>
<sequence>MLTEKELLERGAGRDIGAELLESVRQMKAGKRGAVHAVDVPQVVQARIHAGLSQSQFAALMGVSVRTLQDWEQGRRNPSGAACTLLRIAAKHPEVIREMQADWVLSPCL</sequence>
<evidence type="ECO:0000256" key="1">
    <source>
        <dbReference type="ARBA" id="ARBA00023015"/>
    </source>
</evidence>
<keyword evidence="2" id="KW-0238">DNA-binding</keyword>
<dbReference type="SMART" id="SM00530">
    <property type="entry name" value="HTH_XRE"/>
    <property type="match status" value="1"/>
</dbReference>
<dbReference type="CDD" id="cd00093">
    <property type="entry name" value="HTH_XRE"/>
    <property type="match status" value="1"/>
</dbReference>
<dbReference type="Pfam" id="PF01381">
    <property type="entry name" value="HTH_3"/>
    <property type="match status" value="1"/>
</dbReference>
<dbReference type="RefSeq" id="WP_215872974.1">
    <property type="nucleotide sequence ID" value="NZ_JAAXYO010000184.1"/>
</dbReference>
<accession>A0AAE2YS13</accession>
<dbReference type="EMBL" id="JAAXYO010000184">
    <property type="protein sequence ID" value="MBU2789189.1"/>
    <property type="molecule type" value="Genomic_DNA"/>
</dbReference>
<dbReference type="Proteomes" id="UP001197378">
    <property type="component" value="Unassembled WGS sequence"/>
</dbReference>
<dbReference type="PROSITE" id="PS50943">
    <property type="entry name" value="HTH_CROC1"/>
    <property type="match status" value="1"/>
</dbReference>
<evidence type="ECO:0000256" key="3">
    <source>
        <dbReference type="ARBA" id="ARBA00023163"/>
    </source>
</evidence>
<feature type="domain" description="HTH cro/C1-type" evidence="4">
    <location>
        <begin position="43"/>
        <end position="79"/>
    </location>
</feature>
<name>A0AAE2YS13_9PROT</name>
<reference evidence="5" key="1">
    <citation type="journal article" date="2021" name="ISME J.">
        <title>Genomic evolution of the class Acidithiobacillia: deep-branching Proteobacteria living in extreme acidic conditions.</title>
        <authorList>
            <person name="Moya-Beltran A."/>
            <person name="Beard S."/>
            <person name="Rojas-Villalobos C."/>
            <person name="Issotta F."/>
            <person name="Gallardo Y."/>
            <person name="Ulloa R."/>
            <person name="Giaveno A."/>
            <person name="Degli Esposti M."/>
            <person name="Johnson D.B."/>
            <person name="Quatrini R."/>
        </authorList>
    </citation>
    <scope>NUCLEOTIDE SEQUENCE</scope>
    <source>
        <strain evidence="5">VAN18-1</strain>
    </source>
</reference>
<dbReference type="PANTHER" id="PTHR36511:SF4">
    <property type="entry name" value="ANTITOXIN MQSA"/>
    <property type="match status" value="1"/>
</dbReference>
<proteinExistence type="predicted"/>
<organism evidence="5 6">
    <name type="scientific">Igneacidithiobacillus copahuensis</name>
    <dbReference type="NCBI Taxonomy" id="2724909"/>
    <lineage>
        <taxon>Bacteria</taxon>
        <taxon>Pseudomonadati</taxon>
        <taxon>Pseudomonadota</taxon>
        <taxon>Acidithiobacillia</taxon>
        <taxon>Acidithiobacillales</taxon>
        <taxon>Acidithiobacillaceae</taxon>
        <taxon>Igneacidithiobacillus</taxon>
    </lineage>
</organism>
<protein>
    <submittedName>
        <fullName evidence="5">Helix-turn-helix domain-containing protein</fullName>
    </submittedName>
</protein>
<evidence type="ECO:0000259" key="4">
    <source>
        <dbReference type="PROSITE" id="PS50943"/>
    </source>
</evidence>
<dbReference type="GO" id="GO:0003677">
    <property type="term" value="F:DNA binding"/>
    <property type="evidence" value="ECO:0007669"/>
    <property type="project" value="UniProtKB-KW"/>
</dbReference>
<dbReference type="AlphaFoldDB" id="A0AAE2YS13"/>
<dbReference type="SUPFAM" id="SSF47413">
    <property type="entry name" value="lambda repressor-like DNA-binding domains"/>
    <property type="match status" value="1"/>
</dbReference>
<evidence type="ECO:0000313" key="5">
    <source>
        <dbReference type="EMBL" id="MBU2789189.1"/>
    </source>
</evidence>
<comment type="caution">
    <text evidence="5">The sequence shown here is derived from an EMBL/GenBank/DDBJ whole genome shotgun (WGS) entry which is preliminary data.</text>
</comment>
<keyword evidence="6" id="KW-1185">Reference proteome</keyword>
<dbReference type="InterPro" id="IPR052359">
    <property type="entry name" value="HTH-type_reg/antitoxin"/>
</dbReference>
<dbReference type="Gene3D" id="1.10.260.40">
    <property type="entry name" value="lambda repressor-like DNA-binding domains"/>
    <property type="match status" value="1"/>
</dbReference>
<keyword evidence="1" id="KW-0805">Transcription regulation</keyword>